<evidence type="ECO:0000313" key="9">
    <source>
        <dbReference type="Proteomes" id="UP000203574"/>
    </source>
</evidence>
<gene>
    <name evidence="8" type="primary">RdRp</name>
</gene>
<evidence type="ECO:0000256" key="3">
    <source>
        <dbReference type="ARBA" id="ARBA00022679"/>
    </source>
</evidence>
<dbReference type="GO" id="GO:0006351">
    <property type="term" value="P:DNA-templated transcription"/>
    <property type="evidence" value="ECO:0007669"/>
    <property type="project" value="InterPro"/>
</dbReference>
<dbReference type="KEGG" id="vg:15957170"/>
<dbReference type="Proteomes" id="UP000203574">
    <property type="component" value="Segment"/>
</dbReference>
<keyword evidence="4 7" id="KW-0548">Nucleotidyltransferase</keyword>
<evidence type="ECO:0000256" key="5">
    <source>
        <dbReference type="ARBA" id="ARBA00022741"/>
    </source>
</evidence>
<dbReference type="InterPro" id="IPR001795">
    <property type="entry name" value="RNA-dir_pol_luteovirus"/>
</dbReference>
<keyword evidence="3 7" id="KW-0808">Transferase</keyword>
<organism evidence="8 9">
    <name type="scientific">Rosellinia necatrix victorivirus 1</name>
    <dbReference type="NCBI Taxonomy" id="1148491"/>
    <lineage>
        <taxon>Viruses</taxon>
        <taxon>Riboviria</taxon>
        <taxon>Orthornavirae</taxon>
        <taxon>Duplornaviricota</taxon>
        <taxon>Chrymotiviricetes</taxon>
        <taxon>Ghabrivirales</taxon>
        <taxon>Alphatotivirineae</taxon>
        <taxon>Pseudototiviridae</taxon>
        <taxon>Victorivirus</taxon>
        <taxon>Victorivirus jyugo</taxon>
    </lineage>
</organism>
<accession>A0A060N758</accession>
<dbReference type="EC" id="2.7.7.48" evidence="7"/>
<evidence type="ECO:0000256" key="1">
    <source>
        <dbReference type="ARBA" id="ARBA00010455"/>
    </source>
</evidence>
<evidence type="ECO:0000313" key="8">
    <source>
        <dbReference type="EMBL" id="BAN51775.1"/>
    </source>
</evidence>
<evidence type="ECO:0000256" key="6">
    <source>
        <dbReference type="ARBA" id="ARBA00048744"/>
    </source>
</evidence>
<comment type="catalytic activity">
    <reaction evidence="6 7">
        <text>RNA(n) + a ribonucleoside 5'-triphosphate = RNA(n+1) + diphosphate</text>
        <dbReference type="Rhea" id="RHEA:21248"/>
        <dbReference type="Rhea" id="RHEA-COMP:14527"/>
        <dbReference type="Rhea" id="RHEA-COMP:17342"/>
        <dbReference type="ChEBI" id="CHEBI:33019"/>
        <dbReference type="ChEBI" id="CHEBI:61557"/>
        <dbReference type="ChEBI" id="CHEBI:140395"/>
        <dbReference type="EC" id="2.7.7.48"/>
    </reaction>
</comment>
<reference evidence="8 9" key="1">
    <citation type="journal article" date="2013" name="J. Virol.">
        <title>A novel victorivirus from a phytopathogenic fungus, Rosellinia necatrix, is infectious as particles and targeted by RNA silencing.</title>
        <authorList>
            <person name="Chiba S."/>
            <person name="Lin Y.H."/>
            <person name="Kondo H."/>
            <person name="Kanematsu S."/>
            <person name="Suzuki N."/>
        </authorList>
    </citation>
    <scope>NUCLEOTIDE SEQUENCE [LARGE SCALE GENOMIC DNA]</scope>
    <source>
        <strain evidence="8">W1029</strain>
    </source>
</reference>
<dbReference type="EMBL" id="AB742454">
    <property type="protein sequence ID" value="BAN51775.1"/>
    <property type="molecule type" value="Genomic_RNA"/>
</dbReference>
<dbReference type="GO" id="GO:0000166">
    <property type="term" value="F:nucleotide binding"/>
    <property type="evidence" value="ECO:0007669"/>
    <property type="project" value="UniProtKB-KW"/>
</dbReference>
<dbReference type="RefSeq" id="YP_008130308.1">
    <property type="nucleotide sequence ID" value="NC_021565.1"/>
</dbReference>
<proteinExistence type="inferred from homology"/>
<keyword evidence="9" id="KW-1185">Reference proteome</keyword>
<dbReference type="Pfam" id="PF02123">
    <property type="entry name" value="RdRP_4"/>
    <property type="match status" value="1"/>
</dbReference>
<dbReference type="GO" id="GO:0003723">
    <property type="term" value="F:RNA binding"/>
    <property type="evidence" value="ECO:0007669"/>
    <property type="project" value="InterPro"/>
</dbReference>
<keyword evidence="2 7" id="KW-0696">RNA-directed RNA polymerase</keyword>
<comment type="similarity">
    <text evidence="1">Belongs to the totiviridae RNA-directed RNA polymerase family.</text>
</comment>
<evidence type="ECO:0000256" key="4">
    <source>
        <dbReference type="ARBA" id="ARBA00022695"/>
    </source>
</evidence>
<keyword evidence="5 7" id="KW-0547">Nucleotide-binding</keyword>
<dbReference type="GeneID" id="15957170"/>
<evidence type="ECO:0000256" key="2">
    <source>
        <dbReference type="ARBA" id="ARBA00022484"/>
    </source>
</evidence>
<dbReference type="OrthoDB" id="9167at10239"/>
<protein>
    <recommendedName>
        <fullName evidence="7">RNA-directed RNA polymerase</fullName>
        <ecNumber evidence="7">2.7.7.48</ecNumber>
    </recommendedName>
</protein>
<dbReference type="InterPro" id="IPR043502">
    <property type="entry name" value="DNA/RNA_pol_sf"/>
</dbReference>
<evidence type="ECO:0000256" key="7">
    <source>
        <dbReference type="RuleBase" id="RU364050"/>
    </source>
</evidence>
<dbReference type="GO" id="GO:0003968">
    <property type="term" value="F:RNA-directed RNA polymerase activity"/>
    <property type="evidence" value="ECO:0007669"/>
    <property type="project" value="UniProtKB-KW"/>
</dbReference>
<sequence>MAALDVRAAEFGLLGSHLAMLIRGVPGLSRSYDDLDFTRQLIRLQSDTSALARDHPLLPCAVSLLLADFPVQLAADDRLTHALVNSAYSSPAYSLFPPEIKFRIPGIKHSSTGNARSYARAALNMFIHNADLTEAAFPRKAHSAANDKPLLHLRGLLQGLRTTQGTGAAALMVARAAGRLTEDQVISLILYRTALAPLFGQRSYDYAWWAITEPGNTAGLSNALKALGLNATACGAALVEAKALQGRGIAPVDMAGEVAFRVQPDLVKAKVLEPDYDELREHIKHVLHSELAGELELTPLAEFWSSRWLWCVNGSNTSTSDRAMGLDPHEYADTHTRTYRRMVAETLEQEPISTWDGTTSVSASVKLETAKSRAIFACDTRSYFAFSWILNDVQKRWGNNRVLLDPGKGGMAGIDRRIRRSQHTGGVNVMLDYDDFNSHHSTRSMQILFEELCDMYSAPSWYRDTLVNSFERMFINFEGKQHHVLGTLMSGHRGTTFINSVLNAVYIRAAIGGPTFDSLVSLHTGDDVYLRAPTLSDCSRILTAAKDYGCRMNPTKQSIGFRRAEFLRMGIGERASYGYLARSVAALACGNWFNPNPMTPWEGFNSLVTSARSIINRAGGQLRLGELLSPAVRHGKSISYRTRAQLIDGECAIEGAPVYGSDFRLKTFEVKLPKADAVPISPRWRTNATRDYLLDHVSPIEAEALSLAGADITTMMVVASFGKGLDRKVLQSTPDFVLRRKPVRAALGFTDVVTLLTSIPRVGCLSGYPLLNLVAGRLSNDELRHLVLLAGGDANAADLQVEAFGAESLTRNIIGTLPFSDAVNLGKRTNSANVYVLTSIYM</sequence>
<name>A0A060N758_9VIRU</name>
<dbReference type="SUPFAM" id="SSF56672">
    <property type="entry name" value="DNA/RNA polymerases"/>
    <property type="match status" value="1"/>
</dbReference>
<keyword evidence="7" id="KW-0693">Viral RNA replication</keyword>